<dbReference type="InterPro" id="IPR051150">
    <property type="entry name" value="SWT21/TCAB1_mRNA_Telomere"/>
</dbReference>
<dbReference type="OrthoDB" id="239865at2759"/>
<dbReference type="AlphaFoldDB" id="A0A4S8L2G4"/>
<feature type="region of interest" description="Disordered" evidence="1">
    <location>
        <begin position="415"/>
        <end position="437"/>
    </location>
</feature>
<keyword evidence="3" id="KW-1185">Reference proteome</keyword>
<dbReference type="PANTHER" id="PTHR13211:SF0">
    <property type="entry name" value="TELOMERASE CAJAL BODY PROTEIN 1"/>
    <property type="match status" value="1"/>
</dbReference>
<proteinExistence type="predicted"/>
<protein>
    <submittedName>
        <fullName evidence="2">WD40 repeat-like protein</fullName>
    </submittedName>
</protein>
<dbReference type="InterPro" id="IPR015943">
    <property type="entry name" value="WD40/YVTN_repeat-like_dom_sf"/>
</dbReference>
<reference evidence="2 3" key="1">
    <citation type="journal article" date="2019" name="Nat. Ecol. Evol.">
        <title>Megaphylogeny resolves global patterns of mushroom evolution.</title>
        <authorList>
            <person name="Varga T."/>
            <person name="Krizsan K."/>
            <person name="Foldi C."/>
            <person name="Dima B."/>
            <person name="Sanchez-Garcia M."/>
            <person name="Sanchez-Ramirez S."/>
            <person name="Szollosi G.J."/>
            <person name="Szarkandi J.G."/>
            <person name="Papp V."/>
            <person name="Albert L."/>
            <person name="Andreopoulos W."/>
            <person name="Angelini C."/>
            <person name="Antonin V."/>
            <person name="Barry K.W."/>
            <person name="Bougher N.L."/>
            <person name="Buchanan P."/>
            <person name="Buyck B."/>
            <person name="Bense V."/>
            <person name="Catcheside P."/>
            <person name="Chovatia M."/>
            <person name="Cooper J."/>
            <person name="Damon W."/>
            <person name="Desjardin D."/>
            <person name="Finy P."/>
            <person name="Geml J."/>
            <person name="Haridas S."/>
            <person name="Hughes K."/>
            <person name="Justo A."/>
            <person name="Karasinski D."/>
            <person name="Kautmanova I."/>
            <person name="Kiss B."/>
            <person name="Kocsube S."/>
            <person name="Kotiranta H."/>
            <person name="LaButti K.M."/>
            <person name="Lechner B.E."/>
            <person name="Liimatainen K."/>
            <person name="Lipzen A."/>
            <person name="Lukacs Z."/>
            <person name="Mihaltcheva S."/>
            <person name="Morgado L.N."/>
            <person name="Niskanen T."/>
            <person name="Noordeloos M.E."/>
            <person name="Ohm R.A."/>
            <person name="Ortiz-Santana B."/>
            <person name="Ovrebo C."/>
            <person name="Racz N."/>
            <person name="Riley R."/>
            <person name="Savchenko A."/>
            <person name="Shiryaev A."/>
            <person name="Soop K."/>
            <person name="Spirin V."/>
            <person name="Szebenyi C."/>
            <person name="Tomsovsky M."/>
            <person name="Tulloss R.E."/>
            <person name="Uehling J."/>
            <person name="Grigoriev I.V."/>
            <person name="Vagvolgyi C."/>
            <person name="Papp T."/>
            <person name="Martin F.M."/>
            <person name="Miettinen O."/>
            <person name="Hibbett D.S."/>
            <person name="Nagy L.G."/>
        </authorList>
    </citation>
    <scope>NUCLEOTIDE SEQUENCE [LARGE SCALE GENOMIC DNA]</scope>
    <source>
        <strain evidence="2 3">CBS 962.96</strain>
    </source>
</reference>
<dbReference type="PANTHER" id="PTHR13211">
    <property type="entry name" value="TELOMERASE CAJAL BODY PROTEIN 1"/>
    <property type="match status" value="1"/>
</dbReference>
<name>A0A4S8L2G4_DENBC</name>
<gene>
    <name evidence="2" type="ORF">K435DRAFT_844317</name>
</gene>
<accession>A0A4S8L2G4</accession>
<dbReference type="Proteomes" id="UP000297245">
    <property type="component" value="Unassembled WGS sequence"/>
</dbReference>
<feature type="compositionally biased region" description="Basic and acidic residues" evidence="1">
    <location>
        <begin position="315"/>
        <end position="324"/>
    </location>
</feature>
<feature type="compositionally biased region" description="Polar residues" evidence="1">
    <location>
        <begin position="325"/>
        <end position="341"/>
    </location>
</feature>
<feature type="compositionally biased region" description="Acidic residues" evidence="1">
    <location>
        <begin position="419"/>
        <end position="436"/>
    </location>
</feature>
<dbReference type="Gene3D" id="2.130.10.10">
    <property type="entry name" value="YVTN repeat-like/Quinoprotein amine dehydrogenase"/>
    <property type="match status" value="1"/>
</dbReference>
<dbReference type="SUPFAM" id="SSF50978">
    <property type="entry name" value="WD40 repeat-like"/>
    <property type="match status" value="1"/>
</dbReference>
<evidence type="ECO:0000313" key="3">
    <source>
        <dbReference type="Proteomes" id="UP000297245"/>
    </source>
</evidence>
<evidence type="ECO:0000313" key="2">
    <source>
        <dbReference type="EMBL" id="THU82652.1"/>
    </source>
</evidence>
<feature type="region of interest" description="Disordered" evidence="1">
    <location>
        <begin position="305"/>
        <end position="341"/>
    </location>
</feature>
<dbReference type="InterPro" id="IPR036322">
    <property type="entry name" value="WD40_repeat_dom_sf"/>
</dbReference>
<dbReference type="EMBL" id="ML179717">
    <property type="protein sequence ID" value="THU82652.1"/>
    <property type="molecule type" value="Genomic_DNA"/>
</dbReference>
<evidence type="ECO:0000256" key="1">
    <source>
        <dbReference type="SAM" id="MobiDB-lite"/>
    </source>
</evidence>
<organism evidence="2 3">
    <name type="scientific">Dendrothele bispora (strain CBS 962.96)</name>
    <dbReference type="NCBI Taxonomy" id="1314807"/>
    <lineage>
        <taxon>Eukaryota</taxon>
        <taxon>Fungi</taxon>
        <taxon>Dikarya</taxon>
        <taxon>Basidiomycota</taxon>
        <taxon>Agaricomycotina</taxon>
        <taxon>Agaricomycetes</taxon>
        <taxon>Agaricomycetidae</taxon>
        <taxon>Agaricales</taxon>
        <taxon>Agaricales incertae sedis</taxon>
        <taxon>Dendrothele</taxon>
    </lineage>
</organism>
<sequence length="466" mass="51705">MPENVEAASEWPGTWNLPKYDVYRPPHLEETLMLPRDLEFERNFMRLAKWCPDGSMFLGQCENRSFQLMTTKKFYASISDTPPPTRTFTQPAPIVDFAWYPTATPRDAASFCFVASVRDCPVKLLDAQDGRLRASYPIIDHRERFIAPHSMAFNLAGQKLYCGFEDAIEVFEVGQPGEGTRLATTPSKKSRDGLKGIISALAFSPSYETDLFAAGSLTPRPGNIALFSESQGEVPVMFIDSGPEGGAGVTQIRFNPIQPHILYASFRRRRKIYSWDLRATGSEPLGIFDPALPSTLDLTLSQELDDTKGSQQMGDAEHERDNYKMTETSASQKEGSQPELTNQRISFDVDIGGSWLGTGGQDGVISIFDTSSTSVHDDNNLGIAPVLKWSAAKDSISSVSFNYMTSALLAVSGSRHFDEDDEGDSEGELDDDEDSGEGNYIGLGCRYRKQKRQPFVQDPAMRIWAF</sequence>